<gene>
    <name evidence="2" type="ORF">ASIM_LOCUS1940</name>
</gene>
<dbReference type="Gene3D" id="2.70.170.10">
    <property type="entry name" value="Neurotransmitter-gated ion-channel ligand-binding domain"/>
    <property type="match status" value="1"/>
</dbReference>
<dbReference type="SUPFAM" id="SSF63712">
    <property type="entry name" value="Nicotinic receptor ligand binding domain-like"/>
    <property type="match status" value="1"/>
</dbReference>
<evidence type="ECO:0000313" key="4">
    <source>
        <dbReference type="WBParaSite" id="ASIM_0000207001-mRNA-1"/>
    </source>
</evidence>
<dbReference type="GO" id="GO:0005230">
    <property type="term" value="F:extracellular ligand-gated monoatomic ion channel activity"/>
    <property type="evidence" value="ECO:0007669"/>
    <property type="project" value="InterPro"/>
</dbReference>
<evidence type="ECO:0000259" key="1">
    <source>
        <dbReference type="Pfam" id="PF02931"/>
    </source>
</evidence>
<reference evidence="4" key="1">
    <citation type="submission" date="2017-02" db="UniProtKB">
        <authorList>
            <consortium name="WormBaseParasite"/>
        </authorList>
    </citation>
    <scope>IDENTIFICATION</scope>
</reference>
<dbReference type="GO" id="GO:0016020">
    <property type="term" value="C:membrane"/>
    <property type="evidence" value="ECO:0007669"/>
    <property type="project" value="InterPro"/>
</dbReference>
<dbReference type="Pfam" id="PF02931">
    <property type="entry name" value="Neur_chan_LBD"/>
    <property type="match status" value="1"/>
</dbReference>
<reference evidence="2 3" key="2">
    <citation type="submission" date="2018-11" db="EMBL/GenBank/DDBJ databases">
        <authorList>
            <consortium name="Pathogen Informatics"/>
        </authorList>
    </citation>
    <scope>NUCLEOTIDE SEQUENCE [LARGE SCALE GENOMIC DNA]</scope>
</reference>
<dbReference type="OrthoDB" id="5779643at2759"/>
<evidence type="ECO:0000313" key="2">
    <source>
        <dbReference type="EMBL" id="VDK19469.1"/>
    </source>
</evidence>
<dbReference type="AlphaFoldDB" id="A0A0M3J3F7"/>
<dbReference type="Proteomes" id="UP000267096">
    <property type="component" value="Unassembled WGS sequence"/>
</dbReference>
<name>A0A0M3J3F7_ANISI</name>
<protein>
    <submittedName>
        <fullName evidence="4">Neur_chan_LBD domain-containing protein</fullName>
    </submittedName>
</protein>
<keyword evidence="3" id="KW-1185">Reference proteome</keyword>
<evidence type="ECO:0000313" key="3">
    <source>
        <dbReference type="Proteomes" id="UP000267096"/>
    </source>
</evidence>
<organism evidence="4">
    <name type="scientific">Anisakis simplex</name>
    <name type="common">Herring worm</name>
    <dbReference type="NCBI Taxonomy" id="6269"/>
    <lineage>
        <taxon>Eukaryota</taxon>
        <taxon>Metazoa</taxon>
        <taxon>Ecdysozoa</taxon>
        <taxon>Nematoda</taxon>
        <taxon>Chromadorea</taxon>
        <taxon>Rhabditida</taxon>
        <taxon>Spirurina</taxon>
        <taxon>Ascaridomorpha</taxon>
        <taxon>Ascaridoidea</taxon>
        <taxon>Anisakidae</taxon>
        <taxon>Anisakis</taxon>
        <taxon>Anisakis simplex complex</taxon>
    </lineage>
</organism>
<proteinExistence type="predicted"/>
<dbReference type="InterPro" id="IPR006202">
    <property type="entry name" value="Neur_chan_lig-bd"/>
</dbReference>
<sequence length="169" mass="19656">MESTSPPLALADYLSAVLLNVLVNGQSQKILRSQRIGVEGQILAKLFSDYDQFTRPPVRGYGAQHSSILVITSLFIDHIKWHHDQALMQSEQRTLLKEVNMYLRQQWQDTRLAYEVDQREGVEEVVLPSNRQIWEPDTYFSNAEDIRHEHRRHTVIEPSGHVRCSEMFV</sequence>
<dbReference type="EMBL" id="UYRR01002342">
    <property type="protein sequence ID" value="VDK19469.1"/>
    <property type="molecule type" value="Genomic_DNA"/>
</dbReference>
<dbReference type="WBParaSite" id="ASIM_0000207001-mRNA-1">
    <property type="protein sequence ID" value="ASIM_0000207001-mRNA-1"/>
    <property type="gene ID" value="ASIM_0000207001"/>
</dbReference>
<feature type="domain" description="Neurotransmitter-gated ion-channel ligand-binding" evidence="1">
    <location>
        <begin position="40"/>
        <end position="164"/>
    </location>
</feature>
<accession>A0A0M3J3F7</accession>
<dbReference type="InterPro" id="IPR036734">
    <property type="entry name" value="Neur_chan_lig-bd_sf"/>
</dbReference>